<dbReference type="GO" id="GO:0016740">
    <property type="term" value="F:transferase activity"/>
    <property type="evidence" value="ECO:0007669"/>
    <property type="project" value="UniProtKB-KW"/>
</dbReference>
<dbReference type="SUPFAM" id="SSF75304">
    <property type="entry name" value="Amidase signature (AS) enzymes"/>
    <property type="match status" value="1"/>
</dbReference>
<dbReference type="EMBL" id="SOCP01000001">
    <property type="protein sequence ID" value="TDV57352.1"/>
    <property type="molecule type" value="Genomic_DNA"/>
</dbReference>
<evidence type="ECO:0000313" key="3">
    <source>
        <dbReference type="Proteomes" id="UP000294927"/>
    </source>
</evidence>
<dbReference type="Pfam" id="PF01425">
    <property type="entry name" value="Amidase"/>
    <property type="match status" value="1"/>
</dbReference>
<keyword evidence="3" id="KW-1185">Reference proteome</keyword>
<accession>A0A4R7W4B6</accession>
<protein>
    <submittedName>
        <fullName evidence="2">Aspartyl-tRNA(Asn)/glutamyl-tRNA(Gln) amidotransferase subunit A</fullName>
    </submittedName>
</protein>
<evidence type="ECO:0000313" key="2">
    <source>
        <dbReference type="EMBL" id="TDV57352.1"/>
    </source>
</evidence>
<dbReference type="PANTHER" id="PTHR46310:SF7">
    <property type="entry name" value="AMIDASE 1"/>
    <property type="match status" value="1"/>
</dbReference>
<name>A0A4R7W4B6_9PSEU</name>
<dbReference type="PANTHER" id="PTHR46310">
    <property type="entry name" value="AMIDASE 1"/>
    <property type="match status" value="1"/>
</dbReference>
<dbReference type="RefSeq" id="WP_166663862.1">
    <property type="nucleotide sequence ID" value="NZ_SOCP01000001.1"/>
</dbReference>
<evidence type="ECO:0000259" key="1">
    <source>
        <dbReference type="Pfam" id="PF01425"/>
    </source>
</evidence>
<reference evidence="2 3" key="1">
    <citation type="submission" date="2019-03" db="EMBL/GenBank/DDBJ databases">
        <title>Genomic Encyclopedia of Archaeal and Bacterial Type Strains, Phase II (KMG-II): from individual species to whole genera.</title>
        <authorList>
            <person name="Goeker M."/>
        </authorList>
    </citation>
    <scope>NUCLEOTIDE SEQUENCE [LARGE SCALE GENOMIC DNA]</scope>
    <source>
        <strain evidence="2 3">DSM 45499</strain>
    </source>
</reference>
<keyword evidence="2" id="KW-0808">Transferase</keyword>
<dbReference type="InterPro" id="IPR036928">
    <property type="entry name" value="AS_sf"/>
</dbReference>
<organism evidence="2 3">
    <name type="scientific">Actinophytocola oryzae</name>
    <dbReference type="NCBI Taxonomy" id="502181"/>
    <lineage>
        <taxon>Bacteria</taxon>
        <taxon>Bacillati</taxon>
        <taxon>Actinomycetota</taxon>
        <taxon>Actinomycetes</taxon>
        <taxon>Pseudonocardiales</taxon>
        <taxon>Pseudonocardiaceae</taxon>
    </lineage>
</organism>
<dbReference type="InterPro" id="IPR023631">
    <property type="entry name" value="Amidase_dom"/>
</dbReference>
<proteinExistence type="predicted"/>
<sequence>MSDRLEEALHRAAESTAFITVTAERARREGPGPLVAWKDLFDVEGTRSTNGSATRKDAPVATQDAPVVRNLARAGAVCVGKTNQSEFAFSGLGLNPHFGNPVNPLAPDRVPGGSSSGSAVAVADGIVDLAVGTDTSGSVRVPAAFCGLVGYKASIDRYDLSGMLPLAPSLDTMGVLTNDVATAVQADAWLRGQPWTHRDADARFVVPAGELVDDCDPDILDAFEDALSTLDHVERRTLPALVEAQLLMDRHGTLAVAEAHARYGHFVDDPRGVDPLVRRRLADFDAGGEPVVRAAHARLRAQLVDELAGAVLVCPTVRDPAPEVAPLLADLDVMATANRRALRTTMTLSYFGLPGVALPHGSLPGGLRGSVLLSTLPGDDDRLLAVAGVVESLLAGE</sequence>
<dbReference type="Proteomes" id="UP000294927">
    <property type="component" value="Unassembled WGS sequence"/>
</dbReference>
<comment type="caution">
    <text evidence="2">The sequence shown here is derived from an EMBL/GenBank/DDBJ whole genome shotgun (WGS) entry which is preliminary data.</text>
</comment>
<dbReference type="AlphaFoldDB" id="A0A4R7W4B6"/>
<dbReference type="Gene3D" id="3.90.1300.10">
    <property type="entry name" value="Amidase signature (AS) domain"/>
    <property type="match status" value="1"/>
</dbReference>
<gene>
    <name evidence="2" type="ORF">CLV71_101223</name>
</gene>
<feature type="domain" description="Amidase" evidence="1">
    <location>
        <begin position="7"/>
        <end position="384"/>
    </location>
</feature>